<dbReference type="SUPFAM" id="SSF56024">
    <property type="entry name" value="Phospholipase D/nuclease"/>
    <property type="match status" value="1"/>
</dbReference>
<organism evidence="1 2">
    <name type="scientific">Streptomyces lucensis JCM 4490</name>
    <dbReference type="NCBI Taxonomy" id="1306176"/>
    <lineage>
        <taxon>Bacteria</taxon>
        <taxon>Bacillati</taxon>
        <taxon>Actinomycetota</taxon>
        <taxon>Actinomycetes</taxon>
        <taxon>Kitasatosporales</taxon>
        <taxon>Streptomycetaceae</taxon>
        <taxon>Streptomyces</taxon>
    </lineage>
</organism>
<dbReference type="NCBIfam" id="NF041068">
    <property type="entry name" value="DpdK"/>
    <property type="match status" value="1"/>
</dbReference>
<keyword evidence="2" id="KW-1185">Reference proteome</keyword>
<reference evidence="1" key="2">
    <citation type="submission" date="2020-09" db="EMBL/GenBank/DDBJ databases">
        <authorList>
            <person name="Sun Q."/>
            <person name="Ohkuma M."/>
        </authorList>
    </citation>
    <scope>NUCLEOTIDE SEQUENCE</scope>
    <source>
        <strain evidence="1">JCM 4490</strain>
    </source>
</reference>
<evidence type="ECO:0000313" key="1">
    <source>
        <dbReference type="EMBL" id="GGW33996.1"/>
    </source>
</evidence>
<name>A0A918IVK0_9ACTN</name>
<evidence type="ECO:0008006" key="3">
    <source>
        <dbReference type="Google" id="ProtNLM"/>
    </source>
</evidence>
<gene>
    <name evidence="1" type="ORF">GCM10010503_07600</name>
</gene>
<proteinExistence type="predicted"/>
<sequence length="173" mass="18933">MSGMERPVRTGGHTGVRADAILAMALVGELMSPGPVMWLVSPWISDVKILDNSQGTYDDLFDDNPPSSCSLADLLARITVAGTSLTVVTRPDTHNVQFLGRLHRLAPRHTVRVVQSPAVHEKTICGRDWMLTGSMNFTVRGLLENDEAVSYKVGGSDAGQARLELAQRWKEHQ</sequence>
<dbReference type="AlphaFoldDB" id="A0A918IVK0"/>
<dbReference type="EMBL" id="BMUE01000001">
    <property type="protein sequence ID" value="GGW33996.1"/>
    <property type="molecule type" value="Genomic_DNA"/>
</dbReference>
<evidence type="ECO:0000313" key="2">
    <source>
        <dbReference type="Proteomes" id="UP000620224"/>
    </source>
</evidence>
<comment type="caution">
    <text evidence="1">The sequence shown here is derived from an EMBL/GenBank/DDBJ whole genome shotgun (WGS) entry which is preliminary data.</text>
</comment>
<dbReference type="Proteomes" id="UP000620224">
    <property type="component" value="Unassembled WGS sequence"/>
</dbReference>
<accession>A0A918IVK0</accession>
<reference evidence="1" key="1">
    <citation type="journal article" date="2014" name="Int. J. Syst. Evol. Microbiol.">
        <title>Complete genome sequence of Corynebacterium casei LMG S-19264T (=DSM 44701T), isolated from a smear-ripened cheese.</title>
        <authorList>
            <consortium name="US DOE Joint Genome Institute (JGI-PGF)"/>
            <person name="Walter F."/>
            <person name="Albersmeier A."/>
            <person name="Kalinowski J."/>
            <person name="Ruckert C."/>
        </authorList>
    </citation>
    <scope>NUCLEOTIDE SEQUENCE</scope>
    <source>
        <strain evidence="1">JCM 4490</strain>
    </source>
</reference>
<protein>
    <recommendedName>
        <fullName evidence="3">Phospholipase D-like domain-containing protein</fullName>
    </recommendedName>
</protein>